<organism evidence="2 3">
    <name type="scientific">Falsiroseomonas bella</name>
    <dbReference type="NCBI Taxonomy" id="2184016"/>
    <lineage>
        <taxon>Bacteria</taxon>
        <taxon>Pseudomonadati</taxon>
        <taxon>Pseudomonadota</taxon>
        <taxon>Alphaproteobacteria</taxon>
        <taxon>Acetobacterales</taxon>
        <taxon>Roseomonadaceae</taxon>
        <taxon>Falsiroseomonas</taxon>
    </lineage>
</organism>
<name>A0A317FA71_9PROT</name>
<dbReference type="Proteomes" id="UP000245765">
    <property type="component" value="Unassembled WGS sequence"/>
</dbReference>
<evidence type="ECO:0000313" key="2">
    <source>
        <dbReference type="EMBL" id="PWS36040.1"/>
    </source>
</evidence>
<dbReference type="EMBL" id="QGNA01000004">
    <property type="protein sequence ID" value="PWS36040.1"/>
    <property type="molecule type" value="Genomic_DNA"/>
</dbReference>
<sequence length="165" mass="16954">MQGCLNTNKNAIIVFTADQPIEVAGGGQAAIEAIGSGFSSLTIDFIVPSAAELLALNIDIADGESGSVTFDTDVTGPSAAFTLDDNGENKFTVSTNPLIAFSQVSFTTSGSINLLVVDVKQVRIDPGSTGPDPIPVPEPASMALFGLGLLGLASATRLRTRRASR</sequence>
<reference evidence="3" key="1">
    <citation type="submission" date="2018-05" db="EMBL/GenBank/DDBJ databases">
        <authorList>
            <person name="Du Z."/>
            <person name="Wang X."/>
        </authorList>
    </citation>
    <scope>NUCLEOTIDE SEQUENCE [LARGE SCALE GENOMIC DNA]</scope>
    <source>
        <strain evidence="3">CQN31</strain>
    </source>
</reference>
<accession>A0A317FA71</accession>
<dbReference type="Pfam" id="PF07589">
    <property type="entry name" value="PEP-CTERM"/>
    <property type="match status" value="1"/>
</dbReference>
<comment type="caution">
    <text evidence="2">The sequence shown here is derived from an EMBL/GenBank/DDBJ whole genome shotgun (WGS) entry which is preliminary data.</text>
</comment>
<evidence type="ECO:0000313" key="3">
    <source>
        <dbReference type="Proteomes" id="UP000245765"/>
    </source>
</evidence>
<gene>
    <name evidence="2" type="ORF">DFH01_19660</name>
</gene>
<proteinExistence type="predicted"/>
<evidence type="ECO:0000259" key="1">
    <source>
        <dbReference type="Pfam" id="PF07589"/>
    </source>
</evidence>
<dbReference type="NCBIfam" id="TIGR02595">
    <property type="entry name" value="PEP_CTERM"/>
    <property type="match status" value="1"/>
</dbReference>
<protein>
    <recommendedName>
        <fullName evidence="1">Ice-binding protein C-terminal domain-containing protein</fullName>
    </recommendedName>
</protein>
<keyword evidence="3" id="KW-1185">Reference proteome</keyword>
<dbReference type="AlphaFoldDB" id="A0A317FA71"/>
<dbReference type="InterPro" id="IPR013424">
    <property type="entry name" value="Ice-binding_C"/>
</dbReference>
<feature type="domain" description="Ice-binding protein C-terminal" evidence="1">
    <location>
        <begin position="135"/>
        <end position="155"/>
    </location>
</feature>